<dbReference type="EMBL" id="JAWCTQ010000048">
    <property type="protein sequence ID" value="MDT9685824.1"/>
    <property type="molecule type" value="Genomic_DNA"/>
</dbReference>
<evidence type="ECO:0000313" key="3">
    <source>
        <dbReference type="Proteomes" id="UP001250181"/>
    </source>
</evidence>
<protein>
    <submittedName>
        <fullName evidence="2">NAD-dependent epimerase/dehydratase family protein</fullName>
    </submittedName>
</protein>
<dbReference type="RefSeq" id="WP_315880861.1">
    <property type="nucleotide sequence ID" value="NZ_JAWCTQ010000048.1"/>
</dbReference>
<evidence type="ECO:0000259" key="1">
    <source>
        <dbReference type="Pfam" id="PF01370"/>
    </source>
</evidence>
<dbReference type="InterPro" id="IPR036291">
    <property type="entry name" value="NAD(P)-bd_dom_sf"/>
</dbReference>
<evidence type="ECO:0000313" key="2">
    <source>
        <dbReference type="EMBL" id="MDT9685824.1"/>
    </source>
</evidence>
<feature type="domain" description="NAD-dependent epimerase/dehydratase" evidence="1">
    <location>
        <begin position="9"/>
        <end position="216"/>
    </location>
</feature>
<organism evidence="2 3">
    <name type="scientific">Streptomyces tamarix</name>
    <dbReference type="NCBI Taxonomy" id="3078565"/>
    <lineage>
        <taxon>Bacteria</taxon>
        <taxon>Bacillati</taxon>
        <taxon>Actinomycetota</taxon>
        <taxon>Actinomycetes</taxon>
        <taxon>Kitasatosporales</taxon>
        <taxon>Streptomycetaceae</taxon>
        <taxon>Streptomyces</taxon>
    </lineage>
</organism>
<sequence length="323" mass="34278">MTSSLAPTVLVTGAGGFVGSRVVEHARHAGGARRPRLRLLAHRRPVVPRGPGVENVTGDLTRPGTLRGLCDGVDVLLHCASHIGGPDELCRAVNVDGTAALLDEARRAGVARVVYLSTAAVYGRGSFVRAEAADLERAPLSETSRTRATAEDLVRAAGGHVLRPHLVYGAGDRWVVPGLLRLLGVLGARVREWERARLSVVDVDALAGALVAVALAPEGRLRDTVHHANHPDPVRADDLVRAAAGACGVPWPAESVDYAEACERLAARGVSTHTLDMLVSDHWFASTALWEELGRAPGRPFAEGFAGHAAWYREQYATADRTA</sequence>
<dbReference type="InterPro" id="IPR050177">
    <property type="entry name" value="Lipid_A_modif_metabolic_enz"/>
</dbReference>
<accession>A0ABU3QSW4</accession>
<gene>
    <name evidence="2" type="ORF">RND61_27715</name>
</gene>
<proteinExistence type="predicted"/>
<dbReference type="Pfam" id="PF01370">
    <property type="entry name" value="Epimerase"/>
    <property type="match status" value="1"/>
</dbReference>
<name>A0ABU3QSW4_9ACTN</name>
<dbReference type="Proteomes" id="UP001250181">
    <property type="component" value="Unassembled WGS sequence"/>
</dbReference>
<dbReference type="InterPro" id="IPR001509">
    <property type="entry name" value="Epimerase_deHydtase"/>
</dbReference>
<reference evidence="2 3" key="1">
    <citation type="submission" date="2023-09" db="EMBL/GenBank/DDBJ databases">
        <title>Streptomyces sp. nov.: A antagonism against Alternaria gaisen Producing Streptochlin, Isolated from Tamarix root soil.</title>
        <authorList>
            <person name="Chen Y."/>
        </authorList>
    </citation>
    <scope>NUCLEOTIDE SEQUENCE [LARGE SCALE GENOMIC DNA]</scope>
    <source>
        <strain evidence="2 3">TRM76323</strain>
    </source>
</reference>
<keyword evidence="3" id="KW-1185">Reference proteome</keyword>
<dbReference type="Gene3D" id="3.40.50.720">
    <property type="entry name" value="NAD(P)-binding Rossmann-like Domain"/>
    <property type="match status" value="1"/>
</dbReference>
<dbReference type="SUPFAM" id="SSF51735">
    <property type="entry name" value="NAD(P)-binding Rossmann-fold domains"/>
    <property type="match status" value="1"/>
</dbReference>
<dbReference type="PANTHER" id="PTHR43245">
    <property type="entry name" value="BIFUNCTIONAL POLYMYXIN RESISTANCE PROTEIN ARNA"/>
    <property type="match status" value="1"/>
</dbReference>
<comment type="caution">
    <text evidence="2">The sequence shown here is derived from an EMBL/GenBank/DDBJ whole genome shotgun (WGS) entry which is preliminary data.</text>
</comment>